<dbReference type="GO" id="GO:0016301">
    <property type="term" value="F:kinase activity"/>
    <property type="evidence" value="ECO:0007669"/>
    <property type="project" value="UniProtKB-KW"/>
</dbReference>
<dbReference type="InterPro" id="IPR027417">
    <property type="entry name" value="P-loop_NTPase"/>
</dbReference>
<name>A0A1M6K409_9ACTN</name>
<organism evidence="1 2">
    <name type="scientific">Tessaracoccus bendigoensis DSM 12906</name>
    <dbReference type="NCBI Taxonomy" id="1123357"/>
    <lineage>
        <taxon>Bacteria</taxon>
        <taxon>Bacillati</taxon>
        <taxon>Actinomycetota</taxon>
        <taxon>Actinomycetes</taxon>
        <taxon>Propionibacteriales</taxon>
        <taxon>Propionibacteriaceae</taxon>
        <taxon>Tessaracoccus</taxon>
    </lineage>
</organism>
<keyword evidence="2" id="KW-1185">Reference proteome</keyword>
<dbReference type="PRINTS" id="PR00988">
    <property type="entry name" value="URIDINKINASE"/>
</dbReference>
<reference evidence="1 2" key="1">
    <citation type="submission" date="2016-11" db="EMBL/GenBank/DDBJ databases">
        <authorList>
            <person name="Jaros S."/>
            <person name="Januszkiewicz K."/>
            <person name="Wedrychowicz H."/>
        </authorList>
    </citation>
    <scope>NUCLEOTIDE SEQUENCE [LARGE SCALE GENOMIC DNA]</scope>
    <source>
        <strain evidence="1 2">DSM 12906</strain>
    </source>
</reference>
<dbReference type="Gene3D" id="3.40.50.300">
    <property type="entry name" value="P-loop containing nucleotide triphosphate hydrolases"/>
    <property type="match status" value="1"/>
</dbReference>
<proteinExistence type="predicted"/>
<sequence length="198" mass="21356">MNGSLLLIAGPSGSGKSRLTRLATEARSALAISLDDFYHDVDHPGLPMTPMGIPDWDQVATWDLPLALQTISTLLADGACEVPCYDISVSKRVGSRLVELGDADLIVAEGIFAIDMLAPASAAGIAAEGWWLDRRRAANFSRRLARDLQEKRKSPKVLLRRGAALYRGEPALRGAAMAAGFRPVSMRRAAYRLSTAPR</sequence>
<dbReference type="Proteomes" id="UP000184512">
    <property type="component" value="Unassembled WGS sequence"/>
</dbReference>
<dbReference type="EMBL" id="FQZG01000056">
    <property type="protein sequence ID" value="SHJ53684.1"/>
    <property type="molecule type" value="Genomic_DNA"/>
</dbReference>
<dbReference type="AlphaFoldDB" id="A0A1M6K409"/>
<dbReference type="STRING" id="1123357.SAMN02745244_02729"/>
<keyword evidence="1" id="KW-0808">Transferase</keyword>
<keyword evidence="1" id="KW-0418">Kinase</keyword>
<evidence type="ECO:0000313" key="2">
    <source>
        <dbReference type="Proteomes" id="UP000184512"/>
    </source>
</evidence>
<protein>
    <submittedName>
        <fullName evidence="1">Uridine kinase</fullName>
    </submittedName>
</protein>
<evidence type="ECO:0000313" key="1">
    <source>
        <dbReference type="EMBL" id="SHJ53684.1"/>
    </source>
</evidence>
<dbReference type="RefSeq" id="WP_084189599.1">
    <property type="nucleotide sequence ID" value="NZ_FQZG01000056.1"/>
</dbReference>
<dbReference type="OrthoDB" id="3691767at2"/>
<gene>
    <name evidence="1" type="ORF">SAMN02745244_02729</name>
</gene>
<dbReference type="SUPFAM" id="SSF52540">
    <property type="entry name" value="P-loop containing nucleoside triphosphate hydrolases"/>
    <property type="match status" value="1"/>
</dbReference>
<accession>A0A1M6K409</accession>